<evidence type="ECO:0000259" key="4">
    <source>
        <dbReference type="Pfam" id="PF13439"/>
    </source>
</evidence>
<evidence type="ECO:0000313" key="6">
    <source>
        <dbReference type="Proteomes" id="UP000660339"/>
    </source>
</evidence>
<dbReference type="Gene3D" id="3.40.50.2000">
    <property type="entry name" value="Glycogen Phosphorylase B"/>
    <property type="match status" value="2"/>
</dbReference>
<dbReference type="RefSeq" id="WP_239085658.1">
    <property type="nucleotide sequence ID" value="NZ_BAAATT010000011.1"/>
</dbReference>
<dbReference type="Pfam" id="PF13439">
    <property type="entry name" value="Glyco_transf_4"/>
    <property type="match status" value="1"/>
</dbReference>
<protein>
    <submittedName>
        <fullName evidence="5">Glycosyl transferase</fullName>
    </submittedName>
</protein>
<evidence type="ECO:0000259" key="3">
    <source>
        <dbReference type="Pfam" id="PF00534"/>
    </source>
</evidence>
<organism evidence="5 6">
    <name type="scientific">Catellatospora methionotrophica</name>
    <dbReference type="NCBI Taxonomy" id="121620"/>
    <lineage>
        <taxon>Bacteria</taxon>
        <taxon>Bacillati</taxon>
        <taxon>Actinomycetota</taxon>
        <taxon>Actinomycetes</taxon>
        <taxon>Micromonosporales</taxon>
        <taxon>Micromonosporaceae</taxon>
        <taxon>Catellatospora</taxon>
    </lineage>
</organism>
<gene>
    <name evidence="5" type="ORF">Cme02nite_00840</name>
</gene>
<dbReference type="PANTHER" id="PTHR12526">
    <property type="entry name" value="GLYCOSYLTRANSFERASE"/>
    <property type="match status" value="1"/>
</dbReference>
<keyword evidence="1" id="KW-0328">Glycosyltransferase</keyword>
<dbReference type="AlphaFoldDB" id="A0A8J3L448"/>
<dbReference type="PANTHER" id="PTHR12526:SF595">
    <property type="entry name" value="BLL5217 PROTEIN"/>
    <property type="match status" value="1"/>
</dbReference>
<feature type="domain" description="Glycosyltransferase subfamily 4-like N-terminal" evidence="4">
    <location>
        <begin position="46"/>
        <end position="160"/>
    </location>
</feature>
<evidence type="ECO:0000256" key="2">
    <source>
        <dbReference type="ARBA" id="ARBA00022679"/>
    </source>
</evidence>
<proteinExistence type="predicted"/>
<keyword evidence="6" id="KW-1185">Reference proteome</keyword>
<evidence type="ECO:0000256" key="1">
    <source>
        <dbReference type="ARBA" id="ARBA00022676"/>
    </source>
</evidence>
<dbReference type="GO" id="GO:0016757">
    <property type="term" value="F:glycosyltransferase activity"/>
    <property type="evidence" value="ECO:0007669"/>
    <property type="project" value="UniProtKB-KW"/>
</dbReference>
<dbReference type="Pfam" id="PF00534">
    <property type="entry name" value="Glycos_transf_1"/>
    <property type="match status" value="1"/>
</dbReference>
<keyword evidence="2 5" id="KW-0808">Transferase</keyword>
<sequence>MTTAPVRITTPAIDIPAFSGADDANSRPLKIVMVAPPYFDIPPSGYGGIETVLASLSDSLVALGHQVTLVAAGRNGTRAAFRGVWKDTVAHRLGEPGPEIIYAAQARRVVEELIVDGAVDVVHDHTFAGPLNAPAYARLGVPTVATVHGPVDGELREYYQALGSDLPLIAISARQRQLAPELNWIDTVYNGLDPAEWPFQLEKGDYALFLGRFSPDKGAHTAVLAAQEAGLPIILAGKINEEPERRYFAEQVEPLLGPNDRFVGPADARLKRELFAGARCLLFPIQWEEPFGMVMIEAMVCGTPVVALRAGAVPEVVRHGVSGLICDDPRELAGALREVTRLSPADCRAHVVRTFSATRTAQGYTRAYRHALNSFRASEYAL</sequence>
<dbReference type="InterPro" id="IPR001296">
    <property type="entry name" value="Glyco_trans_1"/>
</dbReference>
<name>A0A8J3L448_9ACTN</name>
<reference evidence="5" key="1">
    <citation type="submission" date="2021-01" db="EMBL/GenBank/DDBJ databases">
        <title>Whole genome shotgun sequence of Catellatospora methionotrophica NBRC 14553.</title>
        <authorList>
            <person name="Komaki H."/>
            <person name="Tamura T."/>
        </authorList>
    </citation>
    <scope>NUCLEOTIDE SEQUENCE</scope>
    <source>
        <strain evidence="5">NBRC 14553</strain>
    </source>
</reference>
<dbReference type="CDD" id="cd03802">
    <property type="entry name" value="GT4_AviGT4-like"/>
    <property type="match status" value="1"/>
</dbReference>
<dbReference type="InterPro" id="IPR028098">
    <property type="entry name" value="Glyco_trans_4-like_N"/>
</dbReference>
<accession>A0A8J3L448</accession>
<dbReference type="EMBL" id="BONJ01000001">
    <property type="protein sequence ID" value="GIG11752.1"/>
    <property type="molecule type" value="Genomic_DNA"/>
</dbReference>
<dbReference type="SUPFAM" id="SSF53756">
    <property type="entry name" value="UDP-Glycosyltransferase/glycogen phosphorylase"/>
    <property type="match status" value="1"/>
</dbReference>
<feature type="domain" description="Glycosyl transferase family 1" evidence="3">
    <location>
        <begin position="202"/>
        <end position="340"/>
    </location>
</feature>
<dbReference type="Proteomes" id="UP000660339">
    <property type="component" value="Unassembled WGS sequence"/>
</dbReference>
<comment type="caution">
    <text evidence="5">The sequence shown here is derived from an EMBL/GenBank/DDBJ whole genome shotgun (WGS) entry which is preliminary data.</text>
</comment>
<evidence type="ECO:0000313" key="5">
    <source>
        <dbReference type="EMBL" id="GIG11752.1"/>
    </source>
</evidence>